<evidence type="ECO:0000313" key="3">
    <source>
        <dbReference type="Proteomes" id="UP001166251"/>
    </source>
</evidence>
<feature type="transmembrane region" description="Helical" evidence="1">
    <location>
        <begin position="212"/>
        <end position="232"/>
    </location>
</feature>
<accession>A0ABS7EK86</accession>
<feature type="transmembrane region" description="Helical" evidence="1">
    <location>
        <begin position="276"/>
        <end position="301"/>
    </location>
</feature>
<protein>
    <submittedName>
        <fullName evidence="2">ABC transporter permease</fullName>
    </submittedName>
</protein>
<evidence type="ECO:0000256" key="1">
    <source>
        <dbReference type="SAM" id="Phobius"/>
    </source>
</evidence>
<dbReference type="Pfam" id="PF12679">
    <property type="entry name" value="ABC2_membrane_2"/>
    <property type="match status" value="1"/>
</dbReference>
<dbReference type="Proteomes" id="UP001166251">
    <property type="component" value="Unassembled WGS sequence"/>
</dbReference>
<dbReference type="PANTHER" id="PTHR43471">
    <property type="entry name" value="ABC TRANSPORTER PERMEASE"/>
    <property type="match status" value="1"/>
</dbReference>
<reference evidence="2" key="1">
    <citation type="submission" date="2021-07" db="EMBL/GenBank/DDBJ databases">
        <title>Neiella marina sp. nov., isolated from the intestinal content of sea cucumber Apostichopus japonicus.</title>
        <authorList>
            <person name="Bai X."/>
        </authorList>
    </citation>
    <scope>NUCLEOTIDE SEQUENCE</scope>
    <source>
        <strain evidence="2">126</strain>
    </source>
</reference>
<dbReference type="PANTHER" id="PTHR43471:SF3">
    <property type="entry name" value="ABC TRANSPORTER PERMEASE PROTEIN NATB"/>
    <property type="match status" value="1"/>
</dbReference>
<organism evidence="2 3">
    <name type="scientific">Neiella holothuriorum</name>
    <dbReference type="NCBI Taxonomy" id="2870530"/>
    <lineage>
        <taxon>Bacteria</taxon>
        <taxon>Pseudomonadati</taxon>
        <taxon>Pseudomonadota</taxon>
        <taxon>Gammaproteobacteria</taxon>
        <taxon>Alteromonadales</taxon>
        <taxon>Echinimonadaceae</taxon>
        <taxon>Neiella</taxon>
    </lineage>
</organism>
<feature type="transmembrane region" description="Helical" evidence="1">
    <location>
        <begin position="182"/>
        <end position="200"/>
    </location>
</feature>
<dbReference type="RefSeq" id="WP_220105326.1">
    <property type="nucleotide sequence ID" value="NZ_JAHZSS010000027.1"/>
</dbReference>
<feature type="transmembrane region" description="Helical" evidence="1">
    <location>
        <begin position="358"/>
        <end position="376"/>
    </location>
</feature>
<keyword evidence="1" id="KW-0472">Membrane</keyword>
<feature type="transmembrane region" description="Helical" evidence="1">
    <location>
        <begin position="21"/>
        <end position="45"/>
    </location>
</feature>
<keyword evidence="1" id="KW-0812">Transmembrane</keyword>
<proteinExistence type="predicted"/>
<dbReference type="EMBL" id="JAHZSS010000027">
    <property type="protein sequence ID" value="MBW8192705.1"/>
    <property type="molecule type" value="Genomic_DNA"/>
</dbReference>
<evidence type="ECO:0000313" key="2">
    <source>
        <dbReference type="EMBL" id="MBW8192705.1"/>
    </source>
</evidence>
<feature type="transmembrane region" description="Helical" evidence="1">
    <location>
        <begin position="307"/>
        <end position="327"/>
    </location>
</feature>
<name>A0ABS7EK86_9GAMM</name>
<comment type="caution">
    <text evidence="2">The sequence shown here is derived from an EMBL/GenBank/DDBJ whole genome shotgun (WGS) entry which is preliminary data.</text>
</comment>
<keyword evidence="1" id="KW-1133">Transmembrane helix</keyword>
<keyword evidence="3" id="KW-1185">Reference proteome</keyword>
<feature type="transmembrane region" description="Helical" evidence="1">
    <location>
        <begin position="238"/>
        <end position="264"/>
    </location>
</feature>
<sequence>MWQLYLKELLELTRDRRVMMTMILTPLVIMPALMAIGAGATAAIASSKQQQAINYEVRGELDGYSVVAALNKQKGLQRQTLAPDLSPQEALQQGTVDIVLEVSGEMPNATWLLHYNGAEVFSRGERLVERVKADLAKSWHRKQLAQQGMTDDQQDQWLEPIKLQKQSIADERETIGEAIGGILPYIMLLVALSGAIYPAIDIGAGEKERGTLETLLMLPLTTAELVIAKIALVATTAFVAAALMLISLTGWSAAAAYGLGIEVVQEAMQSFQIVDLMLILLTVMPACVIFASLMMAISFYARSFKEAQNYMGFAFTIPFLPLLLASLPGIEMDFVWAMIPLSNVALAIKELAKGTMNWGYLVLIWLNAGFIAWVLAKLTIGWCQREQVLFR</sequence>
<gene>
    <name evidence="2" type="ORF">K0504_16835</name>
</gene>